<dbReference type="GO" id="GO:0000166">
    <property type="term" value="F:nucleotide binding"/>
    <property type="evidence" value="ECO:0007669"/>
    <property type="project" value="UniProtKB-KW"/>
</dbReference>
<dbReference type="InterPro" id="IPR003661">
    <property type="entry name" value="HisK_dim/P_dom"/>
</dbReference>
<evidence type="ECO:0000256" key="5">
    <source>
        <dbReference type="ARBA" id="ARBA00022519"/>
    </source>
</evidence>
<dbReference type="InterPro" id="IPR050736">
    <property type="entry name" value="Sensor_HK_Regulatory"/>
</dbReference>
<dbReference type="SMART" id="SM00387">
    <property type="entry name" value="HATPase_c"/>
    <property type="match status" value="1"/>
</dbReference>
<dbReference type="KEGG" id="mic:Mic7113_0183"/>
<feature type="coiled-coil region" evidence="15">
    <location>
        <begin position="129"/>
        <end position="156"/>
    </location>
</feature>
<evidence type="ECO:0000256" key="10">
    <source>
        <dbReference type="ARBA" id="ARBA00022741"/>
    </source>
</evidence>
<comment type="catalytic activity">
    <reaction evidence="1">
        <text>ATP + protein L-histidine = ADP + protein N-phospho-L-histidine.</text>
        <dbReference type="EC" id="2.7.13.3"/>
    </reaction>
</comment>
<dbReference type="AlphaFoldDB" id="K9W8P2"/>
<dbReference type="STRING" id="1173027.Mic7113_0183"/>
<evidence type="ECO:0000256" key="13">
    <source>
        <dbReference type="ARBA" id="ARBA00023012"/>
    </source>
</evidence>
<keyword evidence="15" id="KW-0175">Coiled coil</keyword>
<dbReference type="CDD" id="cd00130">
    <property type="entry name" value="PAS"/>
    <property type="match status" value="1"/>
</dbReference>
<feature type="domain" description="PAC" evidence="18">
    <location>
        <begin position="1"/>
        <end position="16"/>
    </location>
</feature>
<keyword evidence="5" id="KW-0997">Cell inner membrane</keyword>
<dbReference type="InterPro" id="IPR036890">
    <property type="entry name" value="HATPase_C_sf"/>
</dbReference>
<dbReference type="InterPro" id="IPR013655">
    <property type="entry name" value="PAS_fold_3"/>
</dbReference>
<organism evidence="19 20">
    <name type="scientific">Allocoleopsis franciscana PCC 7113</name>
    <dbReference type="NCBI Taxonomy" id="1173027"/>
    <lineage>
        <taxon>Bacteria</taxon>
        <taxon>Bacillati</taxon>
        <taxon>Cyanobacteriota</taxon>
        <taxon>Cyanophyceae</taxon>
        <taxon>Coleofasciculales</taxon>
        <taxon>Coleofasciculaceae</taxon>
        <taxon>Allocoleopsis</taxon>
        <taxon>Allocoleopsis franciscana</taxon>
    </lineage>
</organism>
<dbReference type="OrthoDB" id="9770795at2"/>
<dbReference type="SUPFAM" id="SSF55785">
    <property type="entry name" value="PYP-like sensor domain (PAS domain)"/>
    <property type="match status" value="1"/>
</dbReference>
<evidence type="ECO:0000259" key="18">
    <source>
        <dbReference type="PROSITE" id="PS50113"/>
    </source>
</evidence>
<evidence type="ECO:0000256" key="12">
    <source>
        <dbReference type="ARBA" id="ARBA00022989"/>
    </source>
</evidence>
<dbReference type="EMBL" id="CP003630">
    <property type="protein sequence ID" value="AFZ16119.1"/>
    <property type="molecule type" value="Genomic_DNA"/>
</dbReference>
<dbReference type="SUPFAM" id="SSF55874">
    <property type="entry name" value="ATPase domain of HSP90 chaperone/DNA topoisomerase II/histidine kinase"/>
    <property type="match status" value="1"/>
</dbReference>
<evidence type="ECO:0000259" key="17">
    <source>
        <dbReference type="PROSITE" id="PS50112"/>
    </source>
</evidence>
<dbReference type="PROSITE" id="PS50112">
    <property type="entry name" value="PAS"/>
    <property type="match status" value="1"/>
</dbReference>
<evidence type="ECO:0000256" key="6">
    <source>
        <dbReference type="ARBA" id="ARBA00022553"/>
    </source>
</evidence>
<dbReference type="Pfam" id="PF00512">
    <property type="entry name" value="HisKA"/>
    <property type="match status" value="1"/>
</dbReference>
<keyword evidence="14" id="KW-0472">Membrane</keyword>
<comment type="subcellular location">
    <subcellularLocation>
        <location evidence="2">Cell inner membrane</location>
        <topology evidence="2">Multi-pass membrane protein</topology>
    </subcellularLocation>
</comment>
<dbReference type="GO" id="GO:0000155">
    <property type="term" value="F:phosphorelay sensor kinase activity"/>
    <property type="evidence" value="ECO:0007669"/>
    <property type="project" value="InterPro"/>
</dbReference>
<accession>K9W8P2</accession>
<keyword evidence="8" id="KW-0812">Transmembrane</keyword>
<dbReference type="EC" id="2.7.13.3" evidence="3"/>
<feature type="domain" description="Histidine kinase" evidence="16">
    <location>
        <begin position="162"/>
        <end position="395"/>
    </location>
</feature>
<dbReference type="Proteomes" id="UP000010471">
    <property type="component" value="Chromosome"/>
</dbReference>
<evidence type="ECO:0000313" key="19">
    <source>
        <dbReference type="EMBL" id="AFZ16119.1"/>
    </source>
</evidence>
<dbReference type="CDD" id="cd00082">
    <property type="entry name" value="HisKA"/>
    <property type="match status" value="1"/>
</dbReference>
<evidence type="ECO:0000256" key="1">
    <source>
        <dbReference type="ARBA" id="ARBA00000085"/>
    </source>
</evidence>
<dbReference type="SMART" id="SM00086">
    <property type="entry name" value="PAC"/>
    <property type="match status" value="1"/>
</dbReference>
<keyword evidence="4" id="KW-1003">Cell membrane</keyword>
<dbReference type="PANTHER" id="PTHR43711">
    <property type="entry name" value="TWO-COMPONENT HISTIDINE KINASE"/>
    <property type="match status" value="1"/>
</dbReference>
<keyword evidence="7" id="KW-0808">Transferase</keyword>
<dbReference type="Gene3D" id="3.30.565.10">
    <property type="entry name" value="Histidine kinase-like ATPase, C-terminal domain"/>
    <property type="match status" value="1"/>
</dbReference>
<protein>
    <recommendedName>
        <fullName evidence="3">histidine kinase</fullName>
        <ecNumber evidence="3">2.7.13.3</ecNumber>
    </recommendedName>
</protein>
<dbReference type="InterPro" id="IPR005467">
    <property type="entry name" value="His_kinase_dom"/>
</dbReference>
<dbReference type="HOGENOM" id="CLU_000445_89_2_3"/>
<evidence type="ECO:0000256" key="9">
    <source>
        <dbReference type="ARBA" id="ARBA00022737"/>
    </source>
</evidence>
<dbReference type="InterPro" id="IPR004358">
    <property type="entry name" value="Sig_transdc_His_kin-like_C"/>
</dbReference>
<feature type="domain" description="PAC" evidence="18">
    <location>
        <begin position="92"/>
        <end position="144"/>
    </location>
</feature>
<dbReference type="PROSITE" id="PS50113">
    <property type="entry name" value="PAC"/>
    <property type="match status" value="2"/>
</dbReference>
<evidence type="ECO:0000256" key="15">
    <source>
        <dbReference type="SAM" id="Coils"/>
    </source>
</evidence>
<dbReference type="InterPro" id="IPR000700">
    <property type="entry name" value="PAS-assoc_C"/>
</dbReference>
<dbReference type="SMART" id="SM00388">
    <property type="entry name" value="HisKA"/>
    <property type="match status" value="1"/>
</dbReference>
<dbReference type="Gene3D" id="1.10.287.130">
    <property type="match status" value="1"/>
</dbReference>
<reference evidence="19 20" key="1">
    <citation type="submission" date="2012-06" db="EMBL/GenBank/DDBJ databases">
        <title>Finished chromosome of genome of Microcoleus sp. PCC 7113.</title>
        <authorList>
            <consortium name="US DOE Joint Genome Institute"/>
            <person name="Gugger M."/>
            <person name="Coursin T."/>
            <person name="Rippka R."/>
            <person name="Tandeau De Marsac N."/>
            <person name="Huntemann M."/>
            <person name="Wei C.-L."/>
            <person name="Han J."/>
            <person name="Detter J.C."/>
            <person name="Han C."/>
            <person name="Tapia R."/>
            <person name="Chen A."/>
            <person name="Kyrpides N."/>
            <person name="Mavromatis K."/>
            <person name="Markowitz V."/>
            <person name="Szeto E."/>
            <person name="Ivanova N."/>
            <person name="Pagani I."/>
            <person name="Pati A."/>
            <person name="Goodwin L."/>
            <person name="Nordberg H.P."/>
            <person name="Cantor M.N."/>
            <person name="Hua S.X."/>
            <person name="Woyke T."/>
            <person name="Kerfeld C.A."/>
        </authorList>
    </citation>
    <scope>NUCLEOTIDE SEQUENCE [LARGE SCALE GENOMIC DNA]</scope>
    <source>
        <strain evidence="19 20">PCC 7113</strain>
    </source>
</reference>
<dbReference type="PROSITE" id="PS50109">
    <property type="entry name" value="HIS_KIN"/>
    <property type="match status" value="1"/>
</dbReference>
<evidence type="ECO:0000256" key="7">
    <source>
        <dbReference type="ARBA" id="ARBA00022679"/>
    </source>
</evidence>
<keyword evidence="20" id="KW-1185">Reference proteome</keyword>
<dbReference type="eggNOG" id="COG2205">
    <property type="taxonomic scope" value="Bacteria"/>
</dbReference>
<dbReference type="PRINTS" id="PR00344">
    <property type="entry name" value="BCTRLSENSOR"/>
</dbReference>
<dbReference type="RefSeq" id="WP_015180283.1">
    <property type="nucleotide sequence ID" value="NC_019738.1"/>
</dbReference>
<evidence type="ECO:0000259" key="16">
    <source>
        <dbReference type="PROSITE" id="PS50109"/>
    </source>
</evidence>
<evidence type="ECO:0000256" key="11">
    <source>
        <dbReference type="ARBA" id="ARBA00022777"/>
    </source>
</evidence>
<evidence type="ECO:0000313" key="20">
    <source>
        <dbReference type="Proteomes" id="UP000010471"/>
    </source>
</evidence>
<proteinExistence type="predicted"/>
<evidence type="ECO:0000256" key="4">
    <source>
        <dbReference type="ARBA" id="ARBA00022475"/>
    </source>
</evidence>
<dbReference type="NCBIfam" id="TIGR00229">
    <property type="entry name" value="sensory_box"/>
    <property type="match status" value="1"/>
</dbReference>
<dbReference type="FunFam" id="3.30.565.10:FF:000006">
    <property type="entry name" value="Sensor histidine kinase WalK"/>
    <property type="match status" value="1"/>
</dbReference>
<dbReference type="InterPro" id="IPR000014">
    <property type="entry name" value="PAS"/>
</dbReference>
<keyword evidence="12" id="KW-1133">Transmembrane helix</keyword>
<dbReference type="InterPro" id="IPR035965">
    <property type="entry name" value="PAS-like_dom_sf"/>
</dbReference>
<name>K9W8P2_9CYAN</name>
<keyword evidence="13" id="KW-0902">Two-component regulatory system</keyword>
<dbReference type="SUPFAM" id="SSF47384">
    <property type="entry name" value="Homodimeric domain of signal transducing histidine kinase"/>
    <property type="match status" value="1"/>
</dbReference>
<keyword evidence="6" id="KW-0597">Phosphoprotein</keyword>
<dbReference type="GO" id="GO:0005886">
    <property type="term" value="C:plasma membrane"/>
    <property type="evidence" value="ECO:0007669"/>
    <property type="project" value="UniProtKB-SubCell"/>
</dbReference>
<dbReference type="InterPro" id="IPR003594">
    <property type="entry name" value="HATPase_dom"/>
</dbReference>
<keyword evidence="9" id="KW-0677">Repeat</keyword>
<keyword evidence="10" id="KW-0547">Nucleotide-binding</keyword>
<evidence type="ECO:0000256" key="2">
    <source>
        <dbReference type="ARBA" id="ARBA00004429"/>
    </source>
</evidence>
<dbReference type="PANTHER" id="PTHR43711:SF26">
    <property type="entry name" value="SENSOR HISTIDINE KINASE RCSC"/>
    <property type="match status" value="1"/>
</dbReference>
<dbReference type="Pfam" id="PF08447">
    <property type="entry name" value="PAS_3"/>
    <property type="match status" value="1"/>
</dbReference>
<dbReference type="Gene3D" id="3.30.450.20">
    <property type="entry name" value="PAS domain"/>
    <property type="match status" value="1"/>
</dbReference>
<gene>
    <name evidence="19" type="ORF">Mic7113_0183</name>
</gene>
<keyword evidence="11" id="KW-0418">Kinase</keyword>
<dbReference type="Pfam" id="PF02518">
    <property type="entry name" value="HATPase_c"/>
    <property type="match status" value="1"/>
</dbReference>
<evidence type="ECO:0000256" key="8">
    <source>
        <dbReference type="ARBA" id="ARBA00022692"/>
    </source>
</evidence>
<dbReference type="InterPro" id="IPR001610">
    <property type="entry name" value="PAC"/>
</dbReference>
<dbReference type="CDD" id="cd00075">
    <property type="entry name" value="HATPase"/>
    <property type="match status" value="1"/>
</dbReference>
<feature type="domain" description="PAS" evidence="17">
    <location>
        <begin position="32"/>
        <end position="89"/>
    </location>
</feature>
<dbReference type="Gene3D" id="2.10.70.100">
    <property type="match status" value="1"/>
</dbReference>
<evidence type="ECO:0000256" key="14">
    <source>
        <dbReference type="ARBA" id="ARBA00023136"/>
    </source>
</evidence>
<dbReference type="InterPro" id="IPR036097">
    <property type="entry name" value="HisK_dim/P_sf"/>
</dbReference>
<evidence type="ECO:0000256" key="3">
    <source>
        <dbReference type="ARBA" id="ARBA00012438"/>
    </source>
</evidence>
<dbReference type="FunFam" id="2.10.70.100:FF:000001">
    <property type="entry name" value="Sensory transduction histidine kinase"/>
    <property type="match status" value="1"/>
</dbReference>
<sequence length="401" mass="45167">MMDVTERKSVEDQLKKCEAHLVAAQRIAHFGIWELDVRSQQLMWSEEKFRIFGLDPAGPQPTYTQLIEMMHPDDRDSFEQSVYRALTHGESYEVVFRIKRPNGQIRHIETKGEAILNSAGQVIQLFGTVVDITERKQVEEETLKALQRERELSEAKSRFIAMTSHEFRTPLTTIQSSVDLLRRYSDRLLQEKRLEHLSRISSAIEQMNSMVEDVLLLSEAEAGNLQLQPAPVDLVQLCRSLVSELIVADRNQHNITFTPMGECKVELSDTTSLEHEPASSMVYFLDEKLVRYILINLLGNALKYSPPGSAVQLDLTGHPDKVVFRIQDEGIGIPSKDMPRLFESFHRASNVAATQGTGLGLALVKQCVDLQRGHISVDSFVGKGSTFTVTLPSLHSIGVQD</sequence>